<dbReference type="PANTHER" id="PTHR48111">
    <property type="entry name" value="REGULATOR OF RPOS"/>
    <property type="match status" value="1"/>
</dbReference>
<dbReference type="Pfam" id="PF00072">
    <property type="entry name" value="Response_reg"/>
    <property type="match status" value="1"/>
</dbReference>
<proteinExistence type="predicted"/>
<evidence type="ECO:0000256" key="3">
    <source>
        <dbReference type="ARBA" id="ARBA00023015"/>
    </source>
</evidence>
<dbReference type="InterPro" id="IPR039420">
    <property type="entry name" value="WalR-like"/>
</dbReference>
<dbReference type="SMART" id="SM00448">
    <property type="entry name" value="REC"/>
    <property type="match status" value="1"/>
</dbReference>
<dbReference type="GO" id="GO:0000976">
    <property type="term" value="F:transcription cis-regulatory region binding"/>
    <property type="evidence" value="ECO:0007669"/>
    <property type="project" value="TreeGrafter"/>
</dbReference>
<dbReference type="GO" id="GO:0005829">
    <property type="term" value="C:cytosol"/>
    <property type="evidence" value="ECO:0007669"/>
    <property type="project" value="TreeGrafter"/>
</dbReference>
<evidence type="ECO:0000256" key="6">
    <source>
        <dbReference type="PROSITE-ProRule" id="PRU00169"/>
    </source>
</evidence>
<dbReference type="Pfam" id="PF02585">
    <property type="entry name" value="PIG-L"/>
    <property type="match status" value="1"/>
</dbReference>
<dbReference type="Gene3D" id="3.40.50.2300">
    <property type="match status" value="1"/>
</dbReference>
<evidence type="ECO:0000256" key="5">
    <source>
        <dbReference type="ARBA" id="ARBA00023163"/>
    </source>
</evidence>
<accession>A0A9E6XYI1</accession>
<dbReference type="InterPro" id="IPR001789">
    <property type="entry name" value="Sig_transdc_resp-reg_receiver"/>
</dbReference>
<evidence type="ECO:0000256" key="1">
    <source>
        <dbReference type="ARBA" id="ARBA00022553"/>
    </source>
</evidence>
<dbReference type="GO" id="GO:0000156">
    <property type="term" value="F:phosphorelay response regulator activity"/>
    <property type="evidence" value="ECO:0007669"/>
    <property type="project" value="TreeGrafter"/>
</dbReference>
<dbReference type="RefSeq" id="WP_259310664.1">
    <property type="nucleotide sequence ID" value="NZ_CP087164.1"/>
</dbReference>
<dbReference type="InterPro" id="IPR024078">
    <property type="entry name" value="LmbE-like_dom_sf"/>
</dbReference>
<dbReference type="KEGG" id="sbae:DSM104329_03003"/>
<dbReference type="Proteomes" id="UP001162834">
    <property type="component" value="Chromosome"/>
</dbReference>
<keyword evidence="5" id="KW-0804">Transcription</keyword>
<dbReference type="SUPFAM" id="SSF102588">
    <property type="entry name" value="LmbE-like"/>
    <property type="match status" value="1"/>
</dbReference>
<dbReference type="PANTHER" id="PTHR48111:SF1">
    <property type="entry name" value="TWO-COMPONENT RESPONSE REGULATOR ORR33"/>
    <property type="match status" value="1"/>
</dbReference>
<sequence>MADYPQGSSTQPNILLVEDDDVLAAVVMELLAAHGTVRWTMHGEEGAELVRAQPWDLVVTDIELPGISGLDLVGEIKAAQSDVAVLIISARASFDYAVTALRAGADDYMTKPVDPVALVEKAGELIVLTRDRRARSRQVVLAVGSHPDDVEIGVGGVLLRHAAEGHEVTVLTLSGGEQGGVAAERALESQRAADLMGARLVHADLADTSLSEGGATIATIKAVIDEIHPTHVYTHTSKDVHQDHRNCHSATLVAARGIPRIYCYQAPSTTVDFKPTRFVAIDEYLERKLEVIRAYGSQTAVRTYLDEELLRATARYWARYTQARYVEPLEVVRESDVLIPAETPMAAIPEVAAG</sequence>
<evidence type="ECO:0000256" key="4">
    <source>
        <dbReference type="ARBA" id="ARBA00023125"/>
    </source>
</evidence>
<dbReference type="EMBL" id="CP087164">
    <property type="protein sequence ID" value="UGS36595.1"/>
    <property type="molecule type" value="Genomic_DNA"/>
</dbReference>
<feature type="domain" description="Response regulatory" evidence="7">
    <location>
        <begin position="13"/>
        <end position="126"/>
    </location>
</feature>
<dbReference type="GO" id="GO:0006355">
    <property type="term" value="P:regulation of DNA-templated transcription"/>
    <property type="evidence" value="ECO:0007669"/>
    <property type="project" value="TreeGrafter"/>
</dbReference>
<dbReference type="InterPro" id="IPR003737">
    <property type="entry name" value="GlcNAc_PI_deacetylase-related"/>
</dbReference>
<dbReference type="SUPFAM" id="SSF52172">
    <property type="entry name" value="CheY-like"/>
    <property type="match status" value="1"/>
</dbReference>
<evidence type="ECO:0000259" key="7">
    <source>
        <dbReference type="PROSITE" id="PS50110"/>
    </source>
</evidence>
<keyword evidence="3" id="KW-0805">Transcription regulation</keyword>
<evidence type="ECO:0000256" key="2">
    <source>
        <dbReference type="ARBA" id="ARBA00023012"/>
    </source>
</evidence>
<dbReference type="Gene3D" id="3.40.50.10320">
    <property type="entry name" value="LmbE-like"/>
    <property type="match status" value="1"/>
</dbReference>
<evidence type="ECO:0000313" key="9">
    <source>
        <dbReference type="Proteomes" id="UP001162834"/>
    </source>
</evidence>
<keyword evidence="4" id="KW-0238">DNA-binding</keyword>
<dbReference type="AlphaFoldDB" id="A0A9E6XYI1"/>
<feature type="modified residue" description="4-aspartylphosphate" evidence="6">
    <location>
        <position position="61"/>
    </location>
</feature>
<protein>
    <submittedName>
        <fullName evidence="8">Regulator of RpoS</fullName>
    </submittedName>
</protein>
<evidence type="ECO:0000313" key="8">
    <source>
        <dbReference type="EMBL" id="UGS36595.1"/>
    </source>
</evidence>
<dbReference type="InterPro" id="IPR011006">
    <property type="entry name" value="CheY-like_superfamily"/>
</dbReference>
<dbReference type="GO" id="GO:0016137">
    <property type="term" value="P:glycoside metabolic process"/>
    <property type="evidence" value="ECO:0007669"/>
    <property type="project" value="UniProtKB-ARBA"/>
</dbReference>
<gene>
    <name evidence="8" type="primary">rssB_2</name>
    <name evidence="8" type="ORF">DSM104329_03003</name>
</gene>
<organism evidence="8 9">
    <name type="scientific">Capillimicrobium parvum</name>
    <dbReference type="NCBI Taxonomy" id="2884022"/>
    <lineage>
        <taxon>Bacteria</taxon>
        <taxon>Bacillati</taxon>
        <taxon>Actinomycetota</taxon>
        <taxon>Thermoleophilia</taxon>
        <taxon>Solirubrobacterales</taxon>
        <taxon>Capillimicrobiaceae</taxon>
        <taxon>Capillimicrobium</taxon>
    </lineage>
</organism>
<keyword evidence="2" id="KW-0902">Two-component regulatory system</keyword>
<reference evidence="8" key="1">
    <citation type="journal article" date="2022" name="Int. J. Syst. Evol. Microbiol.">
        <title>Pseudomonas aegrilactucae sp. nov. and Pseudomonas morbosilactucae sp. nov., pathogens causing bacterial rot of lettuce in Japan.</title>
        <authorList>
            <person name="Sawada H."/>
            <person name="Fujikawa T."/>
            <person name="Satou M."/>
        </authorList>
    </citation>
    <scope>NUCLEOTIDE SEQUENCE</scope>
    <source>
        <strain evidence="8">0166_1</strain>
    </source>
</reference>
<keyword evidence="1 6" id="KW-0597">Phosphoprotein</keyword>
<dbReference type="GO" id="GO:0032993">
    <property type="term" value="C:protein-DNA complex"/>
    <property type="evidence" value="ECO:0007669"/>
    <property type="project" value="TreeGrafter"/>
</dbReference>
<dbReference type="CDD" id="cd17574">
    <property type="entry name" value="REC_OmpR"/>
    <property type="match status" value="1"/>
</dbReference>
<name>A0A9E6XYI1_9ACTN</name>
<dbReference type="PROSITE" id="PS50110">
    <property type="entry name" value="RESPONSE_REGULATORY"/>
    <property type="match status" value="1"/>
</dbReference>
<keyword evidence="9" id="KW-1185">Reference proteome</keyword>